<sequence>MLLEAQASEAMDTARLNKHTQMISALCTRLKAYKEANDRLSARAQQDAADAEAAQAACIVLQEQVRDADDRARKAEDRAAAAEARALAAGADAADAREAATAATRRAVRADARVDELEDALRKASKRGDAEANDATAAKEAVIRLQAEVAELQAEVAAKTQEFEALASASADHESTIATLFAANTANKKKAEALTAELDAYRTEFDTIMTTLGQL</sequence>
<dbReference type="GeneID" id="25560400"/>
<keyword evidence="3" id="KW-1185">Reference proteome</keyword>
<keyword evidence="1" id="KW-0175">Coiled coil</keyword>
<name>A0A0L0DDL8_THETB</name>
<dbReference type="Proteomes" id="UP000054408">
    <property type="component" value="Unassembled WGS sequence"/>
</dbReference>
<dbReference type="EMBL" id="GL349435">
    <property type="protein sequence ID" value="KNC50442.1"/>
    <property type="molecule type" value="Genomic_DNA"/>
</dbReference>
<evidence type="ECO:0000313" key="2">
    <source>
        <dbReference type="EMBL" id="KNC50442.1"/>
    </source>
</evidence>
<dbReference type="RefSeq" id="XP_013762338.1">
    <property type="nucleotide sequence ID" value="XM_013906884.1"/>
</dbReference>
<protein>
    <submittedName>
        <fullName evidence="2">Uncharacterized protein</fullName>
    </submittedName>
</protein>
<gene>
    <name evidence="2" type="ORF">AMSG_00601</name>
</gene>
<organism evidence="2 3">
    <name type="scientific">Thecamonas trahens ATCC 50062</name>
    <dbReference type="NCBI Taxonomy" id="461836"/>
    <lineage>
        <taxon>Eukaryota</taxon>
        <taxon>Apusozoa</taxon>
        <taxon>Apusomonadida</taxon>
        <taxon>Apusomonadidae</taxon>
        <taxon>Thecamonas</taxon>
    </lineage>
</organism>
<dbReference type="AlphaFoldDB" id="A0A0L0DDL8"/>
<evidence type="ECO:0000256" key="1">
    <source>
        <dbReference type="SAM" id="Coils"/>
    </source>
</evidence>
<proteinExistence type="predicted"/>
<accession>A0A0L0DDL8</accession>
<feature type="coiled-coil region" evidence="1">
    <location>
        <begin position="51"/>
        <end position="204"/>
    </location>
</feature>
<evidence type="ECO:0000313" key="3">
    <source>
        <dbReference type="Proteomes" id="UP000054408"/>
    </source>
</evidence>
<reference evidence="2 3" key="1">
    <citation type="submission" date="2010-05" db="EMBL/GenBank/DDBJ databases">
        <title>The Genome Sequence of Thecamonas trahens ATCC 50062.</title>
        <authorList>
            <consortium name="The Broad Institute Genome Sequencing Platform"/>
            <person name="Russ C."/>
            <person name="Cuomo C."/>
            <person name="Shea T."/>
            <person name="Young S.K."/>
            <person name="Zeng Q."/>
            <person name="Koehrsen M."/>
            <person name="Haas B."/>
            <person name="Borodovsky M."/>
            <person name="Guigo R."/>
            <person name="Alvarado L."/>
            <person name="Berlin A."/>
            <person name="Bochicchio J."/>
            <person name="Borenstein D."/>
            <person name="Chapman S."/>
            <person name="Chen Z."/>
            <person name="Freedman E."/>
            <person name="Gellesch M."/>
            <person name="Goldberg J."/>
            <person name="Griggs A."/>
            <person name="Gujja S."/>
            <person name="Heilman E."/>
            <person name="Heiman D."/>
            <person name="Hepburn T."/>
            <person name="Howarth C."/>
            <person name="Jen D."/>
            <person name="Larson L."/>
            <person name="Mehta T."/>
            <person name="Park D."/>
            <person name="Pearson M."/>
            <person name="Roberts A."/>
            <person name="Saif S."/>
            <person name="Shenoy N."/>
            <person name="Sisk P."/>
            <person name="Stolte C."/>
            <person name="Sykes S."/>
            <person name="Thomson T."/>
            <person name="Walk T."/>
            <person name="White J."/>
            <person name="Yandava C."/>
            <person name="Burger G."/>
            <person name="Gray M.W."/>
            <person name="Holland P.W.H."/>
            <person name="King N."/>
            <person name="Lang F.B.F."/>
            <person name="Roger A.J."/>
            <person name="Ruiz-Trillo I."/>
            <person name="Lander E."/>
            <person name="Nusbaum C."/>
        </authorList>
    </citation>
    <scope>NUCLEOTIDE SEQUENCE [LARGE SCALE GENOMIC DNA]</scope>
    <source>
        <strain evidence="2 3">ATCC 50062</strain>
    </source>
</reference>